<comment type="caution">
    <text evidence="2">The sequence shown here is derived from an EMBL/GenBank/DDBJ whole genome shotgun (WGS) entry which is preliminary data.</text>
</comment>
<dbReference type="PANTHER" id="PTHR33103:SF19">
    <property type="entry name" value="OS09G0544700 PROTEIN"/>
    <property type="match status" value="1"/>
</dbReference>
<reference evidence="3" key="2">
    <citation type="submission" date="2024-04" db="EMBL/GenBank/DDBJ databases">
        <authorList>
            <person name="Chen Y."/>
            <person name="Shah S."/>
            <person name="Dougan E. K."/>
            <person name="Thang M."/>
            <person name="Chan C."/>
        </authorList>
    </citation>
    <scope>NUCLEOTIDE SEQUENCE [LARGE SCALE GENOMIC DNA]</scope>
</reference>
<dbReference type="Proteomes" id="UP001152797">
    <property type="component" value="Unassembled WGS sequence"/>
</dbReference>
<evidence type="ECO:0000313" key="2">
    <source>
        <dbReference type="EMBL" id="CAI4015061.1"/>
    </source>
</evidence>
<gene>
    <name evidence="2" type="ORF">C1SCF055_LOCUS39914</name>
</gene>
<accession>A0A9P1DTA0</accession>
<dbReference type="PANTHER" id="PTHR33103">
    <property type="entry name" value="OS01G0153900 PROTEIN"/>
    <property type="match status" value="1"/>
</dbReference>
<dbReference type="Pfam" id="PF05056">
    <property type="entry name" value="DUF674"/>
    <property type="match status" value="2"/>
</dbReference>
<dbReference type="InterPro" id="IPR007750">
    <property type="entry name" value="DUF674"/>
</dbReference>
<organism evidence="2">
    <name type="scientific">Cladocopium goreaui</name>
    <dbReference type="NCBI Taxonomy" id="2562237"/>
    <lineage>
        <taxon>Eukaryota</taxon>
        <taxon>Sar</taxon>
        <taxon>Alveolata</taxon>
        <taxon>Dinophyceae</taxon>
        <taxon>Suessiales</taxon>
        <taxon>Symbiodiniaceae</taxon>
        <taxon>Cladocopium</taxon>
    </lineage>
</organism>
<evidence type="ECO:0000313" key="3">
    <source>
        <dbReference type="EMBL" id="CAL1168436.1"/>
    </source>
</evidence>
<proteinExistence type="predicted"/>
<reference evidence="2" key="1">
    <citation type="submission" date="2022-10" db="EMBL/GenBank/DDBJ databases">
        <authorList>
            <person name="Chen Y."/>
            <person name="Dougan E. K."/>
            <person name="Chan C."/>
            <person name="Rhodes N."/>
            <person name="Thang M."/>
        </authorList>
    </citation>
    <scope>NUCLEOTIDE SEQUENCE</scope>
</reference>
<dbReference type="EMBL" id="CAMXCT010006511">
    <property type="protein sequence ID" value="CAI4015061.1"/>
    <property type="molecule type" value="Genomic_DNA"/>
</dbReference>
<dbReference type="EMBL" id="CAMXCT020006511">
    <property type="protein sequence ID" value="CAL1168436.1"/>
    <property type="molecule type" value="Genomic_DNA"/>
</dbReference>
<dbReference type="OrthoDB" id="2014278at2759"/>
<dbReference type="EMBL" id="CAMXCT030006511">
    <property type="protein sequence ID" value="CAL4802373.1"/>
    <property type="molecule type" value="Genomic_DNA"/>
</dbReference>
<keyword evidence="5" id="KW-1185">Reference proteome</keyword>
<sequence length="243" mass="27372">MKTKEKKRLSKSEDRHMNADPKIEVKLLRSQSGQVIFLETGRDFVELLFAIMNAPLSRLISNSSSKGVQNDLHPFLDLKESLQNLGPQSFTSGKDGAAFIPKTCTTKDLRDWAKEKAKASSNPKEHQIVPYYGRVQSQKDHSLGPLGPFILKDNCKFMVTDSLKVLESSTITALDLMKDHVEDFRSIKTSAQAVTPKILRKLVLRSMLGSKTVLTDIFPDGVESDDDWWTVDPPDKRPRTRES</sequence>
<feature type="region of interest" description="Disordered" evidence="1">
    <location>
        <begin position="222"/>
        <end position="243"/>
    </location>
</feature>
<evidence type="ECO:0000313" key="5">
    <source>
        <dbReference type="Proteomes" id="UP001152797"/>
    </source>
</evidence>
<name>A0A9P1DTA0_9DINO</name>
<evidence type="ECO:0000256" key="1">
    <source>
        <dbReference type="SAM" id="MobiDB-lite"/>
    </source>
</evidence>
<evidence type="ECO:0000313" key="4">
    <source>
        <dbReference type="EMBL" id="CAL4802373.1"/>
    </source>
</evidence>
<protein>
    <submittedName>
        <fullName evidence="4">Uncharacterized protein LOC118343649</fullName>
    </submittedName>
</protein>
<feature type="compositionally biased region" description="Basic and acidic residues" evidence="1">
    <location>
        <begin position="233"/>
        <end position="243"/>
    </location>
</feature>
<dbReference type="AlphaFoldDB" id="A0A9P1DTA0"/>